<comment type="caution">
    <text evidence="1">The sequence shown here is derived from an EMBL/GenBank/DDBJ whole genome shotgun (WGS) entry which is preliminary data.</text>
</comment>
<dbReference type="EMBL" id="JAWJWF010000050">
    <property type="protein sequence ID" value="KAK6618132.1"/>
    <property type="molecule type" value="Genomic_DNA"/>
</dbReference>
<keyword evidence="2" id="KW-1185">Reference proteome</keyword>
<sequence>MDEVAYYVRNVEMSHQTLFTRWCPSGAFTPVYTKMKVGNGVCLFAMEASDGSGYDDVNENNVLKKEKISED</sequence>
<dbReference type="Proteomes" id="UP001359485">
    <property type="component" value="Unassembled WGS sequence"/>
</dbReference>
<evidence type="ECO:0000313" key="2">
    <source>
        <dbReference type="Proteomes" id="UP001359485"/>
    </source>
</evidence>
<proteinExistence type="predicted"/>
<protein>
    <submittedName>
        <fullName evidence="1">Uncharacterized protein</fullName>
    </submittedName>
</protein>
<evidence type="ECO:0000313" key="1">
    <source>
        <dbReference type="EMBL" id="KAK6618132.1"/>
    </source>
</evidence>
<name>A0ABR1AGN9_POLSC</name>
<organism evidence="1 2">
    <name type="scientific">Polyplax serrata</name>
    <name type="common">Common mouse louse</name>
    <dbReference type="NCBI Taxonomy" id="468196"/>
    <lineage>
        <taxon>Eukaryota</taxon>
        <taxon>Metazoa</taxon>
        <taxon>Ecdysozoa</taxon>
        <taxon>Arthropoda</taxon>
        <taxon>Hexapoda</taxon>
        <taxon>Insecta</taxon>
        <taxon>Pterygota</taxon>
        <taxon>Neoptera</taxon>
        <taxon>Paraneoptera</taxon>
        <taxon>Psocodea</taxon>
        <taxon>Troctomorpha</taxon>
        <taxon>Phthiraptera</taxon>
        <taxon>Anoplura</taxon>
        <taxon>Polyplacidae</taxon>
        <taxon>Polyplax</taxon>
    </lineage>
</organism>
<accession>A0ABR1AGN9</accession>
<reference evidence="1 2" key="1">
    <citation type="submission" date="2023-09" db="EMBL/GenBank/DDBJ databases">
        <title>Genomes of two closely related lineages of the louse Polyplax serrata with different host specificities.</title>
        <authorList>
            <person name="Martinu J."/>
            <person name="Tarabai H."/>
            <person name="Stefka J."/>
            <person name="Hypsa V."/>
        </authorList>
    </citation>
    <scope>NUCLEOTIDE SEQUENCE [LARGE SCALE GENOMIC DNA]</scope>
    <source>
        <strain evidence="1">98ZLc_SE</strain>
    </source>
</reference>
<gene>
    <name evidence="1" type="ORF">RUM44_002578</name>
</gene>